<evidence type="ECO:0000313" key="1">
    <source>
        <dbReference type="Proteomes" id="UP000038045"/>
    </source>
</evidence>
<organism evidence="1 2">
    <name type="scientific">Parastrongyloides trichosuri</name>
    <name type="common">Possum-specific nematode worm</name>
    <dbReference type="NCBI Taxonomy" id="131310"/>
    <lineage>
        <taxon>Eukaryota</taxon>
        <taxon>Metazoa</taxon>
        <taxon>Ecdysozoa</taxon>
        <taxon>Nematoda</taxon>
        <taxon>Chromadorea</taxon>
        <taxon>Rhabditida</taxon>
        <taxon>Tylenchina</taxon>
        <taxon>Panagrolaimomorpha</taxon>
        <taxon>Strongyloidoidea</taxon>
        <taxon>Strongyloididae</taxon>
        <taxon>Parastrongyloides</taxon>
    </lineage>
</organism>
<keyword evidence="1" id="KW-1185">Reference proteome</keyword>
<accession>A0A0N4ZME6</accession>
<name>A0A0N4ZME6_PARTI</name>
<dbReference type="WBParaSite" id="PTRK_0000971400.1">
    <property type="protein sequence ID" value="PTRK_0000971400.1"/>
    <property type="gene ID" value="PTRK_0000971400"/>
</dbReference>
<reference evidence="2" key="1">
    <citation type="submission" date="2017-02" db="UniProtKB">
        <authorList>
            <consortium name="WormBaseParasite"/>
        </authorList>
    </citation>
    <scope>IDENTIFICATION</scope>
</reference>
<protein>
    <submittedName>
        <fullName evidence="2">Homeobox protein 2-like</fullName>
    </submittedName>
</protein>
<evidence type="ECO:0000313" key="2">
    <source>
        <dbReference type="WBParaSite" id="PTRK_0000971400.1"/>
    </source>
</evidence>
<dbReference type="Proteomes" id="UP000038045">
    <property type="component" value="Unplaced"/>
</dbReference>
<dbReference type="AlphaFoldDB" id="A0A0N4ZME6"/>
<sequence>MVGDNIQLTQKSKRISSICKKLGIKNSNNKVDDEEKKDNKLSRINHLNMIKHTPNRCIRGCSSYYGCCCSKGGKKLASIFGDSPPRHTYMSLPEFAKLTKANPIYQEYTLLNQSTSDDGVKDIKDSKGNSKILKKWFKKPIKYYNRPRKIEVDKKRPSICKEEEEKTFVEDKNLDKYCTEESSIIEDNNTNYRELDNLSRQNIRRHSVASSKECHLKRKSILKKLNETYNNCESKGKVDKPYFSGCEINRRVSLTPNILLSTPQSNTQSSSINNCRNFSISAGSNFLLNRANNSSMPIGKNNINNNGKKCDTGKRRLFKATASSLSLFSNGYLSDAFSSVTANFSGSITPDLCHSRASSIVTELPSSSTNKNEDNTVKKKDSVTNRCKFF</sequence>
<proteinExistence type="predicted"/>